<proteinExistence type="predicted"/>
<organism evidence="1 2">
    <name type="scientific">Pelistega europaea</name>
    <dbReference type="NCBI Taxonomy" id="106147"/>
    <lineage>
        <taxon>Bacteria</taxon>
        <taxon>Pseudomonadati</taxon>
        <taxon>Pseudomonadota</taxon>
        <taxon>Betaproteobacteria</taxon>
        <taxon>Burkholderiales</taxon>
        <taxon>Alcaligenaceae</taxon>
        <taxon>Pelistega</taxon>
    </lineage>
</organism>
<dbReference type="RefSeq" id="WP_171587625.1">
    <property type="nucleotide sequence ID" value="NZ_JABGBO010000001.1"/>
</dbReference>
<gene>
    <name evidence="1" type="ORF">HKX40_00585</name>
</gene>
<name>A0A7Y4L9Y7_9BURK</name>
<keyword evidence="2" id="KW-1185">Reference proteome</keyword>
<accession>A0A7Y4L9Y7</accession>
<protein>
    <submittedName>
        <fullName evidence="1">Uncharacterized protein</fullName>
    </submittedName>
</protein>
<dbReference type="AlphaFoldDB" id="A0A7Y4L9Y7"/>
<dbReference type="EMBL" id="JABGBO010000001">
    <property type="protein sequence ID" value="NOL48636.1"/>
    <property type="molecule type" value="Genomic_DNA"/>
</dbReference>
<evidence type="ECO:0000313" key="2">
    <source>
        <dbReference type="Proteomes" id="UP000541421"/>
    </source>
</evidence>
<reference evidence="1 2" key="1">
    <citation type="submission" date="2020-05" db="EMBL/GenBank/DDBJ databases">
        <authorList>
            <person name="Niu N."/>
        </authorList>
    </citation>
    <scope>NUCLEOTIDE SEQUENCE [LARGE SCALE GENOMIC DNA]</scope>
    <source>
        <strain evidence="1 2">LMG10982</strain>
    </source>
</reference>
<comment type="caution">
    <text evidence="1">The sequence shown here is derived from an EMBL/GenBank/DDBJ whole genome shotgun (WGS) entry which is preliminary data.</text>
</comment>
<dbReference type="Gene3D" id="1.25.40.10">
    <property type="entry name" value="Tetratricopeptide repeat domain"/>
    <property type="match status" value="1"/>
</dbReference>
<sequence length="118" mass="13448">MSQLRNWISAVSPEALKQRLSTLYKDKNIGELEYQEVMGWVEHPDAALSQHGEALLCYTYLSIPTSQTEENQVADNHVSAHNQALWEHLNQLAEQGLAAAQYYISRCYYEGDFVKGDK</sequence>
<dbReference type="InterPro" id="IPR011990">
    <property type="entry name" value="TPR-like_helical_dom_sf"/>
</dbReference>
<dbReference type="Proteomes" id="UP000541421">
    <property type="component" value="Unassembled WGS sequence"/>
</dbReference>
<evidence type="ECO:0000313" key="1">
    <source>
        <dbReference type="EMBL" id="NOL48636.1"/>
    </source>
</evidence>